<evidence type="ECO:0000256" key="16">
    <source>
        <dbReference type="SAM" id="Phobius"/>
    </source>
</evidence>
<evidence type="ECO:0000256" key="8">
    <source>
        <dbReference type="ARBA" id="ARBA00022771"/>
    </source>
</evidence>
<keyword evidence="7" id="KW-0479">Metal-binding</keyword>
<protein>
    <recommendedName>
        <fullName evidence="4">RING-type E3 ubiquitin transferase</fullName>
        <ecNumber evidence="4">2.3.2.27</ecNumber>
    </recommendedName>
</protein>
<dbReference type="PANTHER" id="PTHR46913">
    <property type="entry name" value="RING-H2 FINGER PROTEIN ATL16"/>
    <property type="match status" value="1"/>
</dbReference>
<feature type="compositionally biased region" description="Low complexity" evidence="15">
    <location>
        <begin position="363"/>
        <end position="373"/>
    </location>
</feature>
<organism evidence="18 19">
    <name type="scientific">Cinchona calisaya</name>
    <dbReference type="NCBI Taxonomy" id="153742"/>
    <lineage>
        <taxon>Eukaryota</taxon>
        <taxon>Viridiplantae</taxon>
        <taxon>Streptophyta</taxon>
        <taxon>Embryophyta</taxon>
        <taxon>Tracheophyta</taxon>
        <taxon>Spermatophyta</taxon>
        <taxon>Magnoliopsida</taxon>
        <taxon>eudicotyledons</taxon>
        <taxon>Gunneridae</taxon>
        <taxon>Pentapetalae</taxon>
        <taxon>asterids</taxon>
        <taxon>lamiids</taxon>
        <taxon>Gentianales</taxon>
        <taxon>Rubiaceae</taxon>
        <taxon>Cinchonoideae</taxon>
        <taxon>Cinchoneae</taxon>
        <taxon>Cinchona</taxon>
    </lineage>
</organism>
<dbReference type="SUPFAM" id="SSF57850">
    <property type="entry name" value="RING/U-box"/>
    <property type="match status" value="1"/>
</dbReference>
<comment type="catalytic activity">
    <reaction evidence="1">
        <text>S-ubiquitinyl-[E2 ubiquitin-conjugating enzyme]-L-cysteine + [acceptor protein]-L-lysine = [E2 ubiquitin-conjugating enzyme]-L-cysteine + N(6)-ubiquitinyl-[acceptor protein]-L-lysine.</text>
        <dbReference type="EC" id="2.3.2.27"/>
    </reaction>
</comment>
<dbReference type="PROSITE" id="PS50089">
    <property type="entry name" value="ZF_RING_2"/>
    <property type="match status" value="1"/>
</dbReference>
<dbReference type="InterPro" id="IPR013083">
    <property type="entry name" value="Znf_RING/FYVE/PHD"/>
</dbReference>
<dbReference type="SMART" id="SM01197">
    <property type="entry name" value="FANCL_C"/>
    <property type="match status" value="1"/>
</dbReference>
<evidence type="ECO:0000256" key="1">
    <source>
        <dbReference type="ARBA" id="ARBA00000900"/>
    </source>
</evidence>
<keyword evidence="5" id="KW-0808">Transferase</keyword>
<keyword evidence="19" id="KW-1185">Reference proteome</keyword>
<dbReference type="GO" id="GO:0061630">
    <property type="term" value="F:ubiquitin protein ligase activity"/>
    <property type="evidence" value="ECO:0007669"/>
    <property type="project" value="UniProtKB-EC"/>
</dbReference>
<dbReference type="InterPro" id="IPR044600">
    <property type="entry name" value="ATL1/ATL16-like"/>
</dbReference>
<dbReference type="GO" id="GO:0016020">
    <property type="term" value="C:membrane"/>
    <property type="evidence" value="ECO:0007669"/>
    <property type="project" value="UniProtKB-SubCell"/>
</dbReference>
<evidence type="ECO:0000259" key="17">
    <source>
        <dbReference type="PROSITE" id="PS50089"/>
    </source>
</evidence>
<name>A0ABD3B6I4_9GENT</name>
<feature type="region of interest" description="Disordered" evidence="15">
    <location>
        <begin position="237"/>
        <end position="258"/>
    </location>
</feature>
<evidence type="ECO:0000256" key="2">
    <source>
        <dbReference type="ARBA" id="ARBA00004167"/>
    </source>
</evidence>
<dbReference type="Pfam" id="PF13639">
    <property type="entry name" value="zf-RING_2"/>
    <property type="match status" value="1"/>
</dbReference>
<evidence type="ECO:0000313" key="18">
    <source>
        <dbReference type="EMBL" id="KAL3538684.1"/>
    </source>
</evidence>
<evidence type="ECO:0000256" key="13">
    <source>
        <dbReference type="ARBA" id="ARBA00024209"/>
    </source>
</evidence>
<dbReference type="PANTHER" id="PTHR46913:SF19">
    <property type="entry name" value="RING-TYPE E3 UBIQUITIN TRANSFERASE"/>
    <property type="match status" value="1"/>
</dbReference>
<feature type="region of interest" description="Disordered" evidence="15">
    <location>
        <begin position="356"/>
        <end position="380"/>
    </location>
</feature>
<comment type="subcellular location">
    <subcellularLocation>
        <location evidence="2">Membrane</location>
        <topology evidence="2">Single-pass membrane protein</topology>
    </subcellularLocation>
</comment>
<evidence type="ECO:0000256" key="5">
    <source>
        <dbReference type="ARBA" id="ARBA00022679"/>
    </source>
</evidence>
<keyword evidence="12 16" id="KW-0472">Membrane</keyword>
<evidence type="ECO:0000256" key="14">
    <source>
        <dbReference type="PROSITE-ProRule" id="PRU00175"/>
    </source>
</evidence>
<dbReference type="AlphaFoldDB" id="A0ABD3B6I4"/>
<evidence type="ECO:0000256" key="6">
    <source>
        <dbReference type="ARBA" id="ARBA00022692"/>
    </source>
</evidence>
<evidence type="ECO:0000256" key="9">
    <source>
        <dbReference type="ARBA" id="ARBA00022786"/>
    </source>
</evidence>
<feature type="domain" description="RING-type" evidence="17">
    <location>
        <begin position="180"/>
        <end position="222"/>
    </location>
</feature>
<dbReference type="SMART" id="SM00184">
    <property type="entry name" value="RING"/>
    <property type="match status" value="1"/>
</dbReference>
<keyword evidence="11 16" id="KW-1133">Transmembrane helix</keyword>
<dbReference type="EMBL" id="JBJUIK010000001">
    <property type="protein sequence ID" value="KAL3538684.1"/>
    <property type="molecule type" value="Genomic_DNA"/>
</dbReference>
<keyword evidence="8 14" id="KW-0863">Zinc-finger</keyword>
<keyword evidence="10" id="KW-0862">Zinc</keyword>
<gene>
    <name evidence="18" type="ORF">ACH5RR_002050</name>
</gene>
<keyword evidence="6 16" id="KW-0812">Transmembrane</keyword>
<dbReference type="GO" id="GO:0008270">
    <property type="term" value="F:zinc ion binding"/>
    <property type="evidence" value="ECO:0007669"/>
    <property type="project" value="UniProtKB-KW"/>
</dbReference>
<accession>A0ABD3B6I4</accession>
<proteinExistence type="inferred from homology"/>
<evidence type="ECO:0000256" key="4">
    <source>
        <dbReference type="ARBA" id="ARBA00012483"/>
    </source>
</evidence>
<dbReference type="Gene3D" id="3.30.40.10">
    <property type="entry name" value="Zinc/RING finger domain, C3HC4 (zinc finger)"/>
    <property type="match status" value="1"/>
</dbReference>
<evidence type="ECO:0000313" key="19">
    <source>
        <dbReference type="Proteomes" id="UP001630127"/>
    </source>
</evidence>
<dbReference type="FunFam" id="3.30.40.10:FF:000233">
    <property type="entry name" value="RING-H2 finger protein ATL54"/>
    <property type="match status" value="1"/>
</dbReference>
<feature type="region of interest" description="Disordered" evidence="15">
    <location>
        <begin position="113"/>
        <end position="132"/>
    </location>
</feature>
<dbReference type="InterPro" id="IPR001841">
    <property type="entry name" value="Znf_RING"/>
</dbReference>
<comment type="pathway">
    <text evidence="3">Protein modification; protein ubiquitination.</text>
</comment>
<dbReference type="CDD" id="cd16461">
    <property type="entry name" value="RING-H2_EL5-like"/>
    <property type="match status" value="1"/>
</dbReference>
<feature type="transmembrane region" description="Helical" evidence="16">
    <location>
        <begin position="80"/>
        <end position="105"/>
    </location>
</feature>
<keyword evidence="9" id="KW-0833">Ubl conjugation pathway</keyword>
<dbReference type="Proteomes" id="UP001630127">
    <property type="component" value="Unassembled WGS sequence"/>
</dbReference>
<comment type="caution">
    <text evidence="18">The sequence shown here is derived from an EMBL/GenBank/DDBJ whole genome shotgun (WGS) entry which is preliminary data.</text>
</comment>
<evidence type="ECO:0000256" key="3">
    <source>
        <dbReference type="ARBA" id="ARBA00004906"/>
    </source>
</evidence>
<evidence type="ECO:0000256" key="7">
    <source>
        <dbReference type="ARBA" id="ARBA00022723"/>
    </source>
</evidence>
<evidence type="ECO:0000256" key="10">
    <source>
        <dbReference type="ARBA" id="ARBA00022833"/>
    </source>
</evidence>
<sequence length="410" mass="46331">MIQFHAVDWSLLHSSPGVPTSNYLPIPFPHPQKKITVHEAMAFRQRKLLNESPDSVKQLCESYCNPEKDMDPRKSSGVSVLLITFLAVLATTFLIFSCYTIYKFYKGRYRYSRRQSSSPPQQPPQEQEDHQDFLDEDHGPAVIDHPIWYIRTVGLEPNAISAITICKYKRGDGLVEGTECSVCLNEFQEDEKLRLLPKCNHAFHIPCIDTWLSSHTNCPNCRAGIVVSGQNFQSVEQSHHNSGHIEESHVGDSENNREWERERQVLEVSFEVEDEDESRVGIENAIKRNENLIEDVGNSSCAREDEGIQPQRRSVSMDSLSALKVSIAIANAFPAQSQRSSDEELLQQMNRSNMNITLKGDKNAQNSSKASSSIEKTLKKETSLVKRSLSCSAKVFLSSYSRSRNSILPP</sequence>
<dbReference type="EC" id="2.3.2.27" evidence="4"/>
<comment type="similarity">
    <text evidence="13">Belongs to the RING-type zinc finger family. ATL subfamily.</text>
</comment>
<evidence type="ECO:0000256" key="11">
    <source>
        <dbReference type="ARBA" id="ARBA00022989"/>
    </source>
</evidence>
<evidence type="ECO:0000256" key="15">
    <source>
        <dbReference type="SAM" id="MobiDB-lite"/>
    </source>
</evidence>
<evidence type="ECO:0000256" key="12">
    <source>
        <dbReference type="ARBA" id="ARBA00023136"/>
    </source>
</evidence>
<reference evidence="18 19" key="1">
    <citation type="submission" date="2024-11" db="EMBL/GenBank/DDBJ databases">
        <title>A near-complete genome assembly of Cinchona calisaya.</title>
        <authorList>
            <person name="Lian D.C."/>
            <person name="Zhao X.W."/>
            <person name="Wei L."/>
        </authorList>
    </citation>
    <scope>NUCLEOTIDE SEQUENCE [LARGE SCALE GENOMIC DNA]</scope>
    <source>
        <tissue evidence="18">Nenye</tissue>
    </source>
</reference>